<dbReference type="AlphaFoldDB" id="T0MFT3"/>
<protein>
    <recommendedName>
        <fullName evidence="3">mRNA 5'-phosphatase</fullName>
        <ecNumber evidence="3">3.6.1.74</ecNumber>
    </recommendedName>
</protein>
<dbReference type="InterPro" id="IPR004206">
    <property type="entry name" value="mRNA_triPase_Cet1"/>
</dbReference>
<keyword evidence="1" id="KW-0507">mRNA processing</keyword>
<dbReference type="OrthoDB" id="272147at2759"/>
<sequence length="197" mass="23717">MLNTPQFLLNSYDTDYESILKQILLLHSNIKYEIEARIGKIYNKETDSRIKINSLVPIIFKKLPKMNVFVPGVDQWDFKNLQKNLTLKDHLEDSFKYYKNGNRVRYVNGEYRFCEKKSKILVLDVYMPAYKYDIRISVMTEEKQMQRITQILKQFNCDFTTVRKNNEISFEIEIEVDDFNYSVEDFIECFYKMNICK</sequence>
<evidence type="ECO:0000313" key="6">
    <source>
        <dbReference type="EMBL" id="EQB61926.1"/>
    </source>
</evidence>
<dbReference type="SUPFAM" id="SSF55154">
    <property type="entry name" value="CYTH-like phosphatases"/>
    <property type="match status" value="1"/>
</dbReference>
<dbReference type="GO" id="GO:0140818">
    <property type="term" value="F:mRNA 5'-triphosphate monophosphatase activity"/>
    <property type="evidence" value="ECO:0007669"/>
    <property type="project" value="UniProtKB-EC"/>
</dbReference>
<dbReference type="InterPro" id="IPR037009">
    <property type="entry name" value="mRNA_triPase_Cet1_sf"/>
</dbReference>
<evidence type="ECO:0000256" key="1">
    <source>
        <dbReference type="ARBA" id="ARBA00022664"/>
    </source>
</evidence>
<dbReference type="VEuPathDB" id="MicrosporidiaDB:NAPIS_ORF00507"/>
<proteinExistence type="predicted"/>
<dbReference type="HOGENOM" id="CLU_1273129_0_0_1"/>
<dbReference type="InterPro" id="IPR033469">
    <property type="entry name" value="CYTH-like_dom_sf"/>
</dbReference>
<evidence type="ECO:0000313" key="7">
    <source>
        <dbReference type="Proteomes" id="UP000053780"/>
    </source>
</evidence>
<gene>
    <name evidence="6" type="ORF">NAPIS_ORF00507</name>
</gene>
<dbReference type="EMBL" id="KE647063">
    <property type="protein sequence ID" value="EQB61926.1"/>
    <property type="molecule type" value="Genomic_DNA"/>
</dbReference>
<dbReference type="Proteomes" id="UP000053780">
    <property type="component" value="Unassembled WGS sequence"/>
</dbReference>
<evidence type="ECO:0000256" key="3">
    <source>
        <dbReference type="ARBA" id="ARBA00035028"/>
    </source>
</evidence>
<name>T0MFT3_9MICR</name>
<dbReference type="Gene3D" id="3.20.100.10">
    <property type="entry name" value="mRNA triphosphatase Cet1-like"/>
    <property type="match status" value="1"/>
</dbReference>
<evidence type="ECO:0000259" key="5">
    <source>
        <dbReference type="Pfam" id="PF02940"/>
    </source>
</evidence>
<keyword evidence="2" id="KW-0378">Hydrolase</keyword>
<keyword evidence="7" id="KW-1185">Reference proteome</keyword>
<dbReference type="EC" id="3.6.1.74" evidence="3"/>
<reference evidence="6 7" key="1">
    <citation type="journal article" date="2013" name="BMC Genomics">
        <title>Genome sequencing and comparative genomics of honey bee microsporidia, Nosema apis reveal novel insights into host-parasite interactions.</title>
        <authorList>
            <person name="Chen Yp."/>
            <person name="Pettis J.S."/>
            <person name="Zhao Y."/>
            <person name="Liu X."/>
            <person name="Tallon L.J."/>
            <person name="Sadzewicz L.D."/>
            <person name="Li R."/>
            <person name="Zheng H."/>
            <person name="Huang S."/>
            <person name="Zhang X."/>
            <person name="Hamilton M.C."/>
            <person name="Pernal S.F."/>
            <person name="Melathopoulos A.P."/>
            <person name="Yan X."/>
            <person name="Evans J.D."/>
        </authorList>
    </citation>
    <scope>NUCLEOTIDE SEQUENCE [LARGE SCALE GENOMIC DNA]</scope>
    <source>
        <strain evidence="6 7">BRL 01</strain>
    </source>
</reference>
<feature type="domain" description="mRNA triphosphatase Cet1-like" evidence="5">
    <location>
        <begin position="30"/>
        <end position="89"/>
    </location>
</feature>
<dbReference type="GO" id="GO:0004651">
    <property type="term" value="F:polynucleotide 5'-phosphatase activity"/>
    <property type="evidence" value="ECO:0007669"/>
    <property type="project" value="InterPro"/>
</dbReference>
<accession>T0MFT3</accession>
<evidence type="ECO:0000256" key="2">
    <source>
        <dbReference type="ARBA" id="ARBA00022801"/>
    </source>
</evidence>
<evidence type="ECO:0000256" key="4">
    <source>
        <dbReference type="ARBA" id="ARBA00047740"/>
    </source>
</evidence>
<organism evidence="6 7">
    <name type="scientific">Vairimorpha apis BRL 01</name>
    <dbReference type="NCBI Taxonomy" id="1037528"/>
    <lineage>
        <taxon>Eukaryota</taxon>
        <taxon>Fungi</taxon>
        <taxon>Fungi incertae sedis</taxon>
        <taxon>Microsporidia</taxon>
        <taxon>Nosematidae</taxon>
        <taxon>Vairimorpha</taxon>
    </lineage>
</organism>
<dbReference type="GO" id="GO:0006397">
    <property type="term" value="P:mRNA processing"/>
    <property type="evidence" value="ECO:0007669"/>
    <property type="project" value="UniProtKB-KW"/>
</dbReference>
<dbReference type="Pfam" id="PF02940">
    <property type="entry name" value="mRNA_triPase"/>
    <property type="match status" value="1"/>
</dbReference>
<comment type="catalytic activity">
    <reaction evidence="4">
        <text>a 5'-end triphospho-ribonucleoside in mRNA + H2O = a 5'-end diphospho-ribonucleoside in mRNA + phosphate + H(+)</text>
        <dbReference type="Rhea" id="RHEA:67004"/>
        <dbReference type="Rhea" id="RHEA-COMP:17164"/>
        <dbReference type="Rhea" id="RHEA-COMP:17165"/>
        <dbReference type="ChEBI" id="CHEBI:15377"/>
        <dbReference type="ChEBI" id="CHEBI:15378"/>
        <dbReference type="ChEBI" id="CHEBI:43474"/>
        <dbReference type="ChEBI" id="CHEBI:167616"/>
        <dbReference type="ChEBI" id="CHEBI:167618"/>
        <dbReference type="EC" id="3.6.1.74"/>
    </reaction>
    <physiologicalReaction direction="left-to-right" evidence="4">
        <dbReference type="Rhea" id="RHEA:67005"/>
    </physiologicalReaction>
</comment>